<dbReference type="SUPFAM" id="SSF46689">
    <property type="entry name" value="Homeodomain-like"/>
    <property type="match status" value="1"/>
</dbReference>
<dbReference type="InterPro" id="IPR036271">
    <property type="entry name" value="Tet_transcr_reg_TetR-rel_C_sf"/>
</dbReference>
<evidence type="ECO:0000256" key="1">
    <source>
        <dbReference type="ARBA" id="ARBA00023125"/>
    </source>
</evidence>
<dbReference type="SUPFAM" id="SSF48498">
    <property type="entry name" value="Tetracyclin repressor-like, C-terminal domain"/>
    <property type="match status" value="1"/>
</dbReference>
<sequence>MMVPMAKQGLSTKDRLINTVSEMLDGAHPQHILVEDVLSASGVARGSLYHHFGDFPALIEATLVRRFTAGVDYSNAVIGDITATSTSATEFFDRMYEMSADTQHPERAHRRAERARELGMAHSNERFRALLSVEQERLTNTLVDAVEVAKEKGWIRKDLDSRAIAVFLQAYTLGRAVDDVAITKVEPEAWNTLIRAVTLPLAN</sequence>
<proteinExistence type="predicted"/>
<evidence type="ECO:0000259" key="2">
    <source>
        <dbReference type="PROSITE" id="PS50977"/>
    </source>
</evidence>
<evidence type="ECO:0000313" key="3">
    <source>
        <dbReference type="EMBL" id="KGA20539.1"/>
    </source>
</evidence>
<reference evidence="3" key="1">
    <citation type="submission" date="2014-06" db="EMBL/GenBank/DDBJ databases">
        <title>Key roles for freshwater Actinobacteria revealed by deep metagenomic sequencing.</title>
        <authorList>
            <person name="Ghai R."/>
            <person name="Mizuno C.M."/>
            <person name="Picazo A."/>
            <person name="Camacho A."/>
            <person name="Rodriguez-Valera F."/>
        </authorList>
    </citation>
    <scope>NUCLEOTIDE SEQUENCE</scope>
</reference>
<dbReference type="AlphaFoldDB" id="A0A094QE93"/>
<dbReference type="EMBL" id="JNSL01000021">
    <property type="protein sequence ID" value="KGA20539.1"/>
    <property type="molecule type" value="Genomic_DNA"/>
</dbReference>
<dbReference type="InterPro" id="IPR001647">
    <property type="entry name" value="HTH_TetR"/>
</dbReference>
<name>A0A094QE93_9ZZZZ</name>
<keyword evidence="1" id="KW-0238">DNA-binding</keyword>
<feature type="domain" description="HTH tetR-type" evidence="2">
    <location>
        <begin position="10"/>
        <end position="70"/>
    </location>
</feature>
<dbReference type="PROSITE" id="PS50977">
    <property type="entry name" value="HTH_TETR_2"/>
    <property type="match status" value="1"/>
</dbReference>
<gene>
    <name evidence="3" type="ORF">GM51_5220</name>
</gene>
<comment type="caution">
    <text evidence="3">The sequence shown here is derived from an EMBL/GenBank/DDBJ whole genome shotgun (WGS) entry which is preliminary data.</text>
</comment>
<protein>
    <recommendedName>
        <fullName evidence="2">HTH tetR-type domain-containing protein</fullName>
    </recommendedName>
</protein>
<organism evidence="3">
    <name type="scientific">freshwater metagenome</name>
    <dbReference type="NCBI Taxonomy" id="449393"/>
    <lineage>
        <taxon>unclassified sequences</taxon>
        <taxon>metagenomes</taxon>
        <taxon>ecological metagenomes</taxon>
    </lineage>
</organism>
<dbReference type="InterPro" id="IPR009057">
    <property type="entry name" value="Homeodomain-like_sf"/>
</dbReference>
<accession>A0A094QE93</accession>
<dbReference type="Gene3D" id="1.10.357.10">
    <property type="entry name" value="Tetracycline Repressor, domain 2"/>
    <property type="match status" value="1"/>
</dbReference>
<dbReference type="GO" id="GO:0003677">
    <property type="term" value="F:DNA binding"/>
    <property type="evidence" value="ECO:0007669"/>
    <property type="project" value="UniProtKB-KW"/>
</dbReference>